<dbReference type="Proteomes" id="UP001499910">
    <property type="component" value="Unassembled WGS sequence"/>
</dbReference>
<dbReference type="PANTHER" id="PTHR30615">
    <property type="entry name" value="UNCHARACTERIZED PROTEIN YJBQ-RELATED"/>
    <property type="match status" value="1"/>
</dbReference>
<evidence type="ECO:0000256" key="1">
    <source>
        <dbReference type="ARBA" id="ARBA00005534"/>
    </source>
</evidence>
<reference evidence="3" key="1">
    <citation type="journal article" date="2019" name="Int. J. Syst. Evol. Microbiol.">
        <title>The Global Catalogue of Microorganisms (GCM) 10K type strain sequencing project: providing services to taxonomists for standard genome sequencing and annotation.</title>
        <authorList>
            <consortium name="The Broad Institute Genomics Platform"/>
            <consortium name="The Broad Institute Genome Sequencing Center for Infectious Disease"/>
            <person name="Wu L."/>
            <person name="Ma J."/>
        </authorList>
    </citation>
    <scope>NUCLEOTIDE SEQUENCE [LARGE SCALE GENOMIC DNA]</scope>
    <source>
        <strain evidence="3">JCM 18015</strain>
    </source>
</reference>
<comment type="caution">
    <text evidence="2">The sequence shown here is derived from an EMBL/GenBank/DDBJ whole genome shotgun (WGS) entry which is preliminary data.</text>
</comment>
<dbReference type="PROSITE" id="PS01314">
    <property type="entry name" value="UPF0047"/>
    <property type="match status" value="1"/>
</dbReference>
<dbReference type="EMBL" id="BAABHW010000002">
    <property type="protein sequence ID" value="GAA5072568.1"/>
    <property type="molecule type" value="Genomic_DNA"/>
</dbReference>
<proteinExistence type="inferred from homology"/>
<dbReference type="PIRSF" id="PIRSF004681">
    <property type="entry name" value="UCP004681"/>
    <property type="match status" value="1"/>
</dbReference>
<dbReference type="Pfam" id="PF01894">
    <property type="entry name" value="YjbQ"/>
    <property type="match status" value="1"/>
</dbReference>
<organism evidence="2 3">
    <name type="scientific">[Roseibacterium] beibuensis</name>
    <dbReference type="NCBI Taxonomy" id="1193142"/>
    <lineage>
        <taxon>Bacteria</taxon>
        <taxon>Pseudomonadati</taxon>
        <taxon>Pseudomonadota</taxon>
        <taxon>Alphaproteobacteria</taxon>
        <taxon>Rhodobacterales</taxon>
        <taxon>Roseobacteraceae</taxon>
        <taxon>Roseicyclus</taxon>
    </lineage>
</organism>
<sequence length="141" mass="15804">MQTEFEIETRGAGLVEFTGQVARWVSGQGDGMLTLMVRHTSASLLIQENADPDVQVDLMGFFERLVPAGDDPSMRWLTHVLEGPDDMPAHIKASLLPVSLQIPVMDGRMRLGTWQGIYLFEHRARPYRRRVAAHFSADRAG</sequence>
<comment type="similarity">
    <text evidence="1">Belongs to the UPF0047 family.</text>
</comment>
<dbReference type="Gene3D" id="2.60.120.460">
    <property type="entry name" value="YjbQ-like"/>
    <property type="match status" value="1"/>
</dbReference>
<dbReference type="InterPro" id="IPR001602">
    <property type="entry name" value="UPF0047_YjbQ-like"/>
</dbReference>
<dbReference type="RefSeq" id="WP_259550295.1">
    <property type="nucleotide sequence ID" value="NZ_BAABHW010000002.1"/>
</dbReference>
<keyword evidence="3" id="KW-1185">Reference proteome</keyword>
<evidence type="ECO:0000313" key="3">
    <source>
        <dbReference type="Proteomes" id="UP001499910"/>
    </source>
</evidence>
<dbReference type="InterPro" id="IPR035917">
    <property type="entry name" value="YjbQ-like_sf"/>
</dbReference>
<name>A0ABP9L777_9RHOB</name>
<gene>
    <name evidence="2" type="ORF">GCM10023209_17480</name>
</gene>
<dbReference type="PANTHER" id="PTHR30615:SF8">
    <property type="entry name" value="UPF0047 PROTEIN C4A8.02C"/>
    <property type="match status" value="1"/>
</dbReference>
<accession>A0ABP9L777</accession>
<evidence type="ECO:0000313" key="2">
    <source>
        <dbReference type="EMBL" id="GAA5072568.1"/>
    </source>
</evidence>
<dbReference type="SUPFAM" id="SSF111038">
    <property type="entry name" value="YjbQ-like"/>
    <property type="match status" value="1"/>
</dbReference>
<protein>
    <submittedName>
        <fullName evidence="2">Secondary thiamine-phosphate synthase enzyme YjbQ</fullName>
    </submittedName>
</protein>
<dbReference type="NCBIfam" id="TIGR00149">
    <property type="entry name" value="TIGR00149_YjbQ"/>
    <property type="match status" value="1"/>
</dbReference>